<dbReference type="PANTHER" id="PTHR43586">
    <property type="entry name" value="CYSTEINE DESULFURASE"/>
    <property type="match status" value="1"/>
</dbReference>
<feature type="domain" description="Aminotransferase class V" evidence="1">
    <location>
        <begin position="5"/>
        <end position="350"/>
    </location>
</feature>
<accession>A0A645D543</accession>
<dbReference type="Gene3D" id="3.40.640.10">
    <property type="entry name" value="Type I PLP-dependent aspartate aminotransferase-like (Major domain)"/>
    <property type="match status" value="1"/>
</dbReference>
<dbReference type="InterPro" id="IPR015424">
    <property type="entry name" value="PyrdxlP-dep_Trfase"/>
</dbReference>
<dbReference type="SUPFAM" id="SSF53383">
    <property type="entry name" value="PLP-dependent transferases"/>
    <property type="match status" value="1"/>
</dbReference>
<evidence type="ECO:0000259" key="1">
    <source>
        <dbReference type="Pfam" id="PF00266"/>
    </source>
</evidence>
<keyword evidence="2" id="KW-0808">Transferase</keyword>
<evidence type="ECO:0000313" key="2">
    <source>
        <dbReference type="EMBL" id="MPM84341.1"/>
    </source>
</evidence>
<dbReference type="InterPro" id="IPR015421">
    <property type="entry name" value="PyrdxlP-dep_Trfase_major"/>
</dbReference>
<dbReference type="InterPro" id="IPR015422">
    <property type="entry name" value="PyrdxlP-dep_Trfase_small"/>
</dbReference>
<dbReference type="Gene3D" id="3.90.1150.10">
    <property type="entry name" value="Aspartate Aminotransferase, domain 1"/>
    <property type="match status" value="1"/>
</dbReference>
<dbReference type="PANTHER" id="PTHR43586:SF4">
    <property type="entry name" value="ISOPENICILLIN N EPIMERASE"/>
    <property type="match status" value="1"/>
</dbReference>
<sequence length="362" mass="38233">MAELIENGAFNISRGGYERSYELLGQVLDARERLKRLFSAPKEACVCFTSGVTASVNQFLKGLLVPGDHVIVSSVEHNAVMRPLHTLALAGVEVSAAPCAPDGTLEPETVRALFRKNTRAVLCTHASNVCGTALPIGEIGALCRERGVWFAVDAAQTAGVLPIDIEGMCIDFLAFPGHKGLRGPQGVGGFVVLPLLAKAMRPVIEGGTGSRSDSEEQPEFLPDKFESGTLPIPAIIGLRQALLALENGPEAVLEKEMALTALFLEGLSEIPGAKVAGISDPARFSRRLGVVSVDFSPADNAAVAYALEQEAGIMTRVGLHCAPRAHQTLGTFPQGTVRFSFGPENTADEVALCLAAIRAILK</sequence>
<reference evidence="2" key="1">
    <citation type="submission" date="2019-08" db="EMBL/GenBank/DDBJ databases">
        <authorList>
            <person name="Kucharzyk K."/>
            <person name="Murdoch R.W."/>
            <person name="Higgins S."/>
            <person name="Loffler F."/>
        </authorList>
    </citation>
    <scope>NUCLEOTIDE SEQUENCE</scope>
</reference>
<gene>
    <name evidence="2" type="primary">csd_19</name>
    <name evidence="2" type="ORF">SDC9_131412</name>
</gene>
<dbReference type="InterPro" id="IPR000192">
    <property type="entry name" value="Aminotrans_V_dom"/>
</dbReference>
<name>A0A645D543_9ZZZZ</name>
<protein>
    <submittedName>
        <fullName evidence="2">Putative cysteine desulfurase</fullName>
        <ecNumber evidence="2">2.8.1.7</ecNumber>
    </submittedName>
</protein>
<comment type="caution">
    <text evidence="2">The sequence shown here is derived from an EMBL/GenBank/DDBJ whole genome shotgun (WGS) entry which is preliminary data.</text>
</comment>
<organism evidence="2">
    <name type="scientific">bioreactor metagenome</name>
    <dbReference type="NCBI Taxonomy" id="1076179"/>
    <lineage>
        <taxon>unclassified sequences</taxon>
        <taxon>metagenomes</taxon>
        <taxon>ecological metagenomes</taxon>
    </lineage>
</organism>
<dbReference type="EC" id="2.8.1.7" evidence="2"/>
<dbReference type="EMBL" id="VSSQ01032911">
    <property type="protein sequence ID" value="MPM84341.1"/>
    <property type="molecule type" value="Genomic_DNA"/>
</dbReference>
<dbReference type="Pfam" id="PF00266">
    <property type="entry name" value="Aminotran_5"/>
    <property type="match status" value="1"/>
</dbReference>
<dbReference type="GO" id="GO:0031071">
    <property type="term" value="F:cysteine desulfurase activity"/>
    <property type="evidence" value="ECO:0007669"/>
    <property type="project" value="UniProtKB-EC"/>
</dbReference>
<proteinExistence type="predicted"/>
<dbReference type="AlphaFoldDB" id="A0A645D543"/>